<organism evidence="2 3">
    <name type="scientific">Iphiclides podalirius</name>
    <name type="common">scarce swallowtail</name>
    <dbReference type="NCBI Taxonomy" id="110791"/>
    <lineage>
        <taxon>Eukaryota</taxon>
        <taxon>Metazoa</taxon>
        <taxon>Ecdysozoa</taxon>
        <taxon>Arthropoda</taxon>
        <taxon>Hexapoda</taxon>
        <taxon>Insecta</taxon>
        <taxon>Pterygota</taxon>
        <taxon>Neoptera</taxon>
        <taxon>Endopterygota</taxon>
        <taxon>Lepidoptera</taxon>
        <taxon>Glossata</taxon>
        <taxon>Ditrysia</taxon>
        <taxon>Papilionoidea</taxon>
        <taxon>Papilionidae</taxon>
        <taxon>Papilioninae</taxon>
        <taxon>Iphiclides</taxon>
    </lineage>
</organism>
<protein>
    <submittedName>
        <fullName evidence="2">Uncharacterized protein</fullName>
    </submittedName>
</protein>
<keyword evidence="3" id="KW-1185">Reference proteome</keyword>
<evidence type="ECO:0000256" key="1">
    <source>
        <dbReference type="SAM" id="MobiDB-lite"/>
    </source>
</evidence>
<name>A0ABN8INW2_9NEOP</name>
<reference evidence="2" key="1">
    <citation type="submission" date="2022-03" db="EMBL/GenBank/DDBJ databases">
        <authorList>
            <person name="Martin H S."/>
        </authorList>
    </citation>
    <scope>NUCLEOTIDE SEQUENCE</scope>
</reference>
<evidence type="ECO:0000313" key="3">
    <source>
        <dbReference type="Proteomes" id="UP000837857"/>
    </source>
</evidence>
<dbReference type="Proteomes" id="UP000837857">
    <property type="component" value="Chromosome 3"/>
</dbReference>
<gene>
    <name evidence="2" type="ORF">IPOD504_LOCUS12176</name>
</gene>
<feature type="region of interest" description="Disordered" evidence="1">
    <location>
        <begin position="49"/>
        <end position="70"/>
    </location>
</feature>
<dbReference type="EMBL" id="OW152815">
    <property type="protein sequence ID" value="CAH2062780.1"/>
    <property type="molecule type" value="Genomic_DNA"/>
</dbReference>
<feature type="non-terminal residue" evidence="2">
    <location>
        <position position="1"/>
    </location>
</feature>
<sequence>MRCARRARDCGPLLLVTRAGGGNCAPCTIAARAVPARRPRALITAVGGAHHAPPATSTLPSGLSPAEDLQEPAAGTCENRAATILDDRKASKVVVLVAGPSKLDSSPRLLWLYSFEQVDHLVLGGSGSYFVAVYGGGLCSTVDSNRLK</sequence>
<evidence type="ECO:0000313" key="2">
    <source>
        <dbReference type="EMBL" id="CAH2062780.1"/>
    </source>
</evidence>
<accession>A0ABN8INW2</accession>
<proteinExistence type="predicted"/>